<evidence type="ECO:0000256" key="1">
    <source>
        <dbReference type="SAM" id="Phobius"/>
    </source>
</evidence>
<keyword evidence="1" id="KW-0472">Membrane</keyword>
<accession>M0BEU4</accession>
<evidence type="ECO:0000313" key="2">
    <source>
        <dbReference type="EMBL" id="ELZ09411.1"/>
    </source>
</evidence>
<keyword evidence="1" id="KW-1133">Transmembrane helix</keyword>
<evidence type="ECO:0000313" key="3">
    <source>
        <dbReference type="Proteomes" id="UP000011560"/>
    </source>
</evidence>
<organism evidence="2 3">
    <name type="scientific">Halovivax asiaticus JCM 14624</name>
    <dbReference type="NCBI Taxonomy" id="1227490"/>
    <lineage>
        <taxon>Archaea</taxon>
        <taxon>Methanobacteriati</taxon>
        <taxon>Methanobacteriota</taxon>
        <taxon>Stenosarchaea group</taxon>
        <taxon>Halobacteria</taxon>
        <taxon>Halobacteriales</taxon>
        <taxon>Natrialbaceae</taxon>
        <taxon>Halovivax</taxon>
    </lineage>
</organism>
<reference evidence="2 3" key="1">
    <citation type="journal article" date="2014" name="PLoS Genet.">
        <title>Phylogenetically driven sequencing of extremely halophilic archaea reveals strategies for static and dynamic osmo-response.</title>
        <authorList>
            <person name="Becker E.A."/>
            <person name="Seitzer P.M."/>
            <person name="Tritt A."/>
            <person name="Larsen D."/>
            <person name="Krusor M."/>
            <person name="Yao A.I."/>
            <person name="Wu D."/>
            <person name="Madern D."/>
            <person name="Eisen J.A."/>
            <person name="Darling A.E."/>
            <person name="Facciotti M.T."/>
        </authorList>
    </citation>
    <scope>NUCLEOTIDE SEQUENCE [LARGE SCALE GENOMIC DNA]</scope>
    <source>
        <strain evidence="2 3">JCM 14624</strain>
    </source>
</reference>
<dbReference type="EMBL" id="AOIQ01000017">
    <property type="protein sequence ID" value="ELZ09411.1"/>
    <property type="molecule type" value="Genomic_DNA"/>
</dbReference>
<proteinExistence type="predicted"/>
<name>M0BEU4_9EURY</name>
<gene>
    <name evidence="2" type="ORF">C479_11345</name>
</gene>
<sequence length="186" mass="20190">MGSQKDYQLLESHIESNETAIDAEEEGEEGEDNGRKYLLTDRRLLWLTRSDRGRETITVKSLFLDAIGTVSVKQQKSKEYDEGYIVLGAMLGILGFFSIAFMGQAESEVQSFLLVAGLSLGVLAAVVVYEGLQTKPGYVKVTIKSAEGERTFEMELAGGKAEFAKAISKTASASHSPAKTPTRTVG</sequence>
<dbReference type="RefSeq" id="WP_007702426.1">
    <property type="nucleotide sequence ID" value="NZ_AOIQ01000017.1"/>
</dbReference>
<feature type="transmembrane region" description="Helical" evidence="1">
    <location>
        <begin position="83"/>
        <end position="103"/>
    </location>
</feature>
<dbReference type="Proteomes" id="UP000011560">
    <property type="component" value="Unassembled WGS sequence"/>
</dbReference>
<keyword evidence="3" id="KW-1185">Reference proteome</keyword>
<feature type="transmembrane region" description="Helical" evidence="1">
    <location>
        <begin position="109"/>
        <end position="129"/>
    </location>
</feature>
<dbReference type="AlphaFoldDB" id="M0BEU4"/>
<keyword evidence="1" id="KW-0812">Transmembrane</keyword>
<protein>
    <submittedName>
        <fullName evidence="2">Uncharacterized protein</fullName>
    </submittedName>
</protein>
<comment type="caution">
    <text evidence="2">The sequence shown here is derived from an EMBL/GenBank/DDBJ whole genome shotgun (WGS) entry which is preliminary data.</text>
</comment>